<evidence type="ECO:0000256" key="2">
    <source>
        <dbReference type="ARBA" id="ARBA00022527"/>
    </source>
</evidence>
<keyword evidence="6" id="KW-1185">Reference proteome</keyword>
<comment type="subcellular location">
    <subcellularLocation>
        <location evidence="1">Nucleus</location>
    </subcellularLocation>
</comment>
<dbReference type="PANTHER" id="PTHR11139:SF69">
    <property type="entry name" value="SERINE_THREONINE-PROTEIN KINASE ATR"/>
    <property type="match status" value="1"/>
</dbReference>
<evidence type="ECO:0000256" key="4">
    <source>
        <dbReference type="ARBA" id="ARBA00023242"/>
    </source>
</evidence>
<dbReference type="GO" id="GO:0005634">
    <property type="term" value="C:nucleus"/>
    <property type="evidence" value="ECO:0007669"/>
    <property type="project" value="UniProtKB-SubCell"/>
</dbReference>
<name>A0ABD1LKI8_9FABA</name>
<reference evidence="5 6" key="1">
    <citation type="submission" date="2024-08" db="EMBL/GenBank/DDBJ databases">
        <title>Insights into the chromosomal genome structure of Flemingia macrophylla.</title>
        <authorList>
            <person name="Ding Y."/>
            <person name="Zhao Y."/>
            <person name="Bi W."/>
            <person name="Wu M."/>
            <person name="Zhao G."/>
            <person name="Gong Y."/>
            <person name="Li W."/>
            <person name="Zhang P."/>
        </authorList>
    </citation>
    <scope>NUCLEOTIDE SEQUENCE [LARGE SCALE GENOMIC DNA]</scope>
    <source>
        <strain evidence="5">DYQJB</strain>
        <tissue evidence="5">Leaf</tissue>
    </source>
</reference>
<keyword evidence="3" id="KW-0227">DNA damage</keyword>
<keyword evidence="2" id="KW-0808">Transferase</keyword>
<dbReference type="InterPro" id="IPR050517">
    <property type="entry name" value="DDR_Repair_Kinase"/>
</dbReference>
<comment type="caution">
    <text evidence="5">The sequence shown here is derived from an EMBL/GenBank/DDBJ whole genome shotgun (WGS) entry which is preliminary data.</text>
</comment>
<keyword evidence="4" id="KW-0539">Nucleus</keyword>
<dbReference type="AlphaFoldDB" id="A0ABD1LKI8"/>
<keyword evidence="2" id="KW-0418">Kinase</keyword>
<dbReference type="InterPro" id="IPR016024">
    <property type="entry name" value="ARM-type_fold"/>
</dbReference>
<dbReference type="EMBL" id="JBGMDY010000008">
    <property type="protein sequence ID" value="KAL2323976.1"/>
    <property type="molecule type" value="Genomic_DNA"/>
</dbReference>
<dbReference type="GO" id="GO:0004674">
    <property type="term" value="F:protein serine/threonine kinase activity"/>
    <property type="evidence" value="ECO:0007669"/>
    <property type="project" value="UniProtKB-KW"/>
</dbReference>
<accession>A0ABD1LKI8</accession>
<dbReference type="Proteomes" id="UP001603857">
    <property type="component" value="Unassembled WGS sequence"/>
</dbReference>
<dbReference type="GO" id="GO:0006974">
    <property type="term" value="P:DNA damage response"/>
    <property type="evidence" value="ECO:0007669"/>
    <property type="project" value="UniProtKB-KW"/>
</dbReference>
<evidence type="ECO:0000256" key="1">
    <source>
        <dbReference type="ARBA" id="ARBA00004123"/>
    </source>
</evidence>
<dbReference type="PANTHER" id="PTHR11139">
    <property type="entry name" value="ATAXIA TELANGIECTASIA MUTATED ATM -RELATED"/>
    <property type="match status" value="1"/>
</dbReference>
<gene>
    <name evidence="5" type="ORF">Fmac_023034</name>
</gene>
<keyword evidence="2" id="KW-0723">Serine/threonine-protein kinase</keyword>
<organism evidence="5 6">
    <name type="scientific">Flemingia macrophylla</name>
    <dbReference type="NCBI Taxonomy" id="520843"/>
    <lineage>
        <taxon>Eukaryota</taxon>
        <taxon>Viridiplantae</taxon>
        <taxon>Streptophyta</taxon>
        <taxon>Embryophyta</taxon>
        <taxon>Tracheophyta</taxon>
        <taxon>Spermatophyta</taxon>
        <taxon>Magnoliopsida</taxon>
        <taxon>eudicotyledons</taxon>
        <taxon>Gunneridae</taxon>
        <taxon>Pentapetalae</taxon>
        <taxon>rosids</taxon>
        <taxon>fabids</taxon>
        <taxon>Fabales</taxon>
        <taxon>Fabaceae</taxon>
        <taxon>Papilionoideae</taxon>
        <taxon>50 kb inversion clade</taxon>
        <taxon>NPAAA clade</taxon>
        <taxon>indigoferoid/millettioid clade</taxon>
        <taxon>Phaseoleae</taxon>
        <taxon>Flemingia</taxon>
    </lineage>
</organism>
<protein>
    <submittedName>
        <fullName evidence="5">Uncharacterized protein</fullName>
    </submittedName>
</protein>
<dbReference type="SUPFAM" id="SSF48371">
    <property type="entry name" value="ARM repeat"/>
    <property type="match status" value="1"/>
</dbReference>
<sequence>MAKANLSSLVHELRERIAASSSTPTPTNPSDDDALEVRFRTLLPNLLHAYVLPSSSGNEREVIAVVKLISHTARNFPAVFYRGKASAVLPILARILPFFAEPHFRSRHGVFFEAIGSLLSLLRSGARDAYRQFFVDSMSLIQADVSYVASWLNVNESSRVRLTCFSESFSGIEDLPSTNKPVDGRGLLIELTGRCRWQPFATWILKLISKCLTEGTLYVEGLIHASFISAACSLLCYGNADLHMIALCSAYARIAKVCPPHIWQPEYLIRALYHPEPCLPLIECFQVALSTLGPHLVGGTQGNNKDFTMLAAEDKSIEGTRLGQKRPIQDMDKLNNKRQKLNDEIVVADVSLQVECKSSHIVTCQRAEGYASHMNKSLLSFVQSLNIPAVRPGGSLRPDVALSALSMLCIAFSSYPETDLSLRIFQQMLAWLPWIADQAKKGNSITVDISTYLEGIHSVLLVQSKLWTLPKLRFDTVSASFKEHNLLHDKSYHVDLIPVLKLPWTHMLVPIDNQCPWKTKCLSLRVVSKLGSSLNSKVVLEVLDLGLHDEAEEVRTEAAISMPVMVLWSGIDVSSPVFERME</sequence>
<evidence type="ECO:0000256" key="3">
    <source>
        <dbReference type="ARBA" id="ARBA00022763"/>
    </source>
</evidence>
<proteinExistence type="predicted"/>
<evidence type="ECO:0000313" key="5">
    <source>
        <dbReference type="EMBL" id="KAL2323976.1"/>
    </source>
</evidence>
<evidence type="ECO:0000313" key="6">
    <source>
        <dbReference type="Proteomes" id="UP001603857"/>
    </source>
</evidence>